<evidence type="ECO:0000313" key="3">
    <source>
        <dbReference type="EMBL" id="SIT04823.1"/>
    </source>
</evidence>
<dbReference type="AlphaFoldDB" id="A0A1N7P2L3"/>
<keyword evidence="4" id="KW-1185">Reference proteome</keyword>
<dbReference type="GO" id="GO:0051015">
    <property type="term" value="F:actin filament binding"/>
    <property type="evidence" value="ECO:0007669"/>
    <property type="project" value="TreeGrafter"/>
</dbReference>
<dbReference type="SUPFAM" id="SSF53639">
    <property type="entry name" value="AraD/HMP-PK domain-like"/>
    <property type="match status" value="1"/>
</dbReference>
<accession>A0A1N7P2L3</accession>
<sequence length="263" mass="29459">MSNQTGNDFVRDVYPNLPEVERVRVDLAAAYHLIEYFSMSDSIYTHISARVPGDKEHFLINPYGTRFGEIKASELVTMDLDGTIIDDPCDMGANPAGFTIHSAIHGARPDLKCALHTHTVSGVAVSSTQTGILPINQWALQFYHGVSRHTYEGIALNLEERERLVNDLGRTNKILILDNHGLMTMGSSVGEAFTLMYNLERVCKVQLAVLASAQPINSIDSSVCESTYEQYKHFAEISQRHGFHAEWLAYLRLLERVSPTYKE</sequence>
<dbReference type="PANTHER" id="PTHR10672">
    <property type="entry name" value="ADDUCIN"/>
    <property type="match status" value="1"/>
</dbReference>
<dbReference type="InterPro" id="IPR036409">
    <property type="entry name" value="Aldolase_II/adducin_N_sf"/>
</dbReference>
<dbReference type="EMBL" id="FTOE01000012">
    <property type="protein sequence ID" value="SIT04823.1"/>
    <property type="molecule type" value="Genomic_DNA"/>
</dbReference>
<comment type="similarity">
    <text evidence="1">Belongs to the aldolase class II family.</text>
</comment>
<dbReference type="InterPro" id="IPR051017">
    <property type="entry name" value="Aldolase-II_Adducin_sf"/>
</dbReference>
<dbReference type="SMART" id="SM01007">
    <property type="entry name" value="Aldolase_II"/>
    <property type="match status" value="1"/>
</dbReference>
<protein>
    <submittedName>
        <fullName evidence="3">Ribulose-5-phosphate 4-epimerase/Fuculose-1-phosphate aldolase</fullName>
    </submittedName>
</protein>
<organism evidence="3 4">
    <name type="scientific">Neptunomonas antarctica</name>
    <dbReference type="NCBI Taxonomy" id="619304"/>
    <lineage>
        <taxon>Bacteria</taxon>
        <taxon>Pseudomonadati</taxon>
        <taxon>Pseudomonadota</taxon>
        <taxon>Gammaproteobacteria</taxon>
        <taxon>Oceanospirillales</taxon>
        <taxon>Oceanospirillaceae</taxon>
        <taxon>Neptunomonas</taxon>
    </lineage>
</organism>
<evidence type="ECO:0000256" key="1">
    <source>
        <dbReference type="ARBA" id="ARBA00037961"/>
    </source>
</evidence>
<dbReference type="Gene3D" id="3.40.225.10">
    <property type="entry name" value="Class II aldolase/adducin N-terminal domain"/>
    <property type="match status" value="1"/>
</dbReference>
<dbReference type="GO" id="GO:0005996">
    <property type="term" value="P:monosaccharide metabolic process"/>
    <property type="evidence" value="ECO:0007669"/>
    <property type="project" value="UniProtKB-ARBA"/>
</dbReference>
<dbReference type="NCBIfam" id="NF005451">
    <property type="entry name" value="PRK07044.1"/>
    <property type="match status" value="1"/>
</dbReference>
<name>A0A1N7P2L3_9GAMM</name>
<dbReference type="InterPro" id="IPR001303">
    <property type="entry name" value="Aldolase_II/adducin_N"/>
</dbReference>
<dbReference type="Pfam" id="PF00596">
    <property type="entry name" value="Aldolase_II"/>
    <property type="match status" value="1"/>
</dbReference>
<dbReference type="PANTHER" id="PTHR10672:SF3">
    <property type="entry name" value="PROTEIN HU-LI TAI SHAO"/>
    <property type="match status" value="1"/>
</dbReference>
<dbReference type="STRING" id="619304.SAMN05421760_11267"/>
<dbReference type="RefSeq" id="WP_054342005.1">
    <property type="nucleotide sequence ID" value="NZ_FTOE01000012.1"/>
</dbReference>
<gene>
    <name evidence="3" type="ORF">SAMN05421760_11267</name>
</gene>
<proteinExistence type="inferred from homology"/>
<dbReference type="Proteomes" id="UP000185999">
    <property type="component" value="Unassembled WGS sequence"/>
</dbReference>
<evidence type="ECO:0000313" key="4">
    <source>
        <dbReference type="Proteomes" id="UP000185999"/>
    </source>
</evidence>
<feature type="domain" description="Class II aldolase/adducin N-terminal" evidence="2">
    <location>
        <begin position="25"/>
        <end position="207"/>
    </location>
</feature>
<evidence type="ECO:0000259" key="2">
    <source>
        <dbReference type="SMART" id="SM01007"/>
    </source>
</evidence>
<dbReference type="GO" id="GO:0005856">
    <property type="term" value="C:cytoskeleton"/>
    <property type="evidence" value="ECO:0007669"/>
    <property type="project" value="TreeGrafter"/>
</dbReference>
<dbReference type="OrthoDB" id="8859181at2"/>
<reference evidence="4" key="1">
    <citation type="submission" date="2017-01" db="EMBL/GenBank/DDBJ databases">
        <authorList>
            <person name="Varghese N."/>
            <person name="Submissions S."/>
        </authorList>
    </citation>
    <scope>NUCLEOTIDE SEQUENCE [LARGE SCALE GENOMIC DNA]</scope>
    <source>
        <strain evidence="4">DSM 22306</strain>
    </source>
</reference>